<accession>A0A9N9EBE9</accession>
<dbReference type="AlphaFoldDB" id="A0A9N9EBE9"/>
<protein>
    <submittedName>
        <fullName evidence="1">2214_t:CDS:1</fullName>
    </submittedName>
</protein>
<organism evidence="1 2">
    <name type="scientific">Paraglomus brasilianum</name>
    <dbReference type="NCBI Taxonomy" id="144538"/>
    <lineage>
        <taxon>Eukaryota</taxon>
        <taxon>Fungi</taxon>
        <taxon>Fungi incertae sedis</taxon>
        <taxon>Mucoromycota</taxon>
        <taxon>Glomeromycotina</taxon>
        <taxon>Glomeromycetes</taxon>
        <taxon>Paraglomerales</taxon>
        <taxon>Paraglomeraceae</taxon>
        <taxon>Paraglomus</taxon>
    </lineage>
</organism>
<evidence type="ECO:0000313" key="2">
    <source>
        <dbReference type="Proteomes" id="UP000789739"/>
    </source>
</evidence>
<reference evidence="1" key="1">
    <citation type="submission" date="2021-06" db="EMBL/GenBank/DDBJ databases">
        <authorList>
            <person name="Kallberg Y."/>
            <person name="Tangrot J."/>
            <person name="Rosling A."/>
        </authorList>
    </citation>
    <scope>NUCLEOTIDE SEQUENCE</scope>
    <source>
        <strain evidence="1">BR232B</strain>
    </source>
</reference>
<dbReference type="Proteomes" id="UP000789739">
    <property type="component" value="Unassembled WGS sequence"/>
</dbReference>
<name>A0A9N9EBE9_9GLOM</name>
<dbReference type="OrthoDB" id="2349473at2759"/>
<evidence type="ECO:0000313" key="1">
    <source>
        <dbReference type="EMBL" id="CAG8665374.1"/>
    </source>
</evidence>
<gene>
    <name evidence="1" type="ORF">PBRASI_LOCUS11016</name>
</gene>
<dbReference type="EMBL" id="CAJVPI010004123">
    <property type="protein sequence ID" value="CAG8665374.1"/>
    <property type="molecule type" value="Genomic_DNA"/>
</dbReference>
<comment type="caution">
    <text evidence="1">The sequence shown here is derived from an EMBL/GenBank/DDBJ whole genome shotgun (WGS) entry which is preliminary data.</text>
</comment>
<keyword evidence="2" id="KW-1185">Reference proteome</keyword>
<proteinExistence type="predicted"/>
<sequence length="317" mass="36835">MNCTPFKEAGSENDLRYLKSTQDVSTSTLTQEELNYIRFLLKSKCEVPAQCVNIYSNRARVDYYGNKVTAAVLRADTRAVHIPATSRFPVGLSPYITNFVEEFDRTFKYDIIDDTADTSVSEDSWTIELLQIILRRLCDSVVDVKTRWYVLLCEYKGRMARAKTEDDEERPGYKVDYDLMWRDRKGRRWEIVIGEFSGKPFSPDKDKFYTDRCKLFRCMKDVLDDRLLAVAQNRLDKETYKIAKSMLAYGVQSYGETIDIFALNMPFPHVYVVSSICSLEVPCQRKGKWEEQIQNLIDRFWNLIRNGVIIEASKLAG</sequence>